<dbReference type="InterPro" id="IPR007197">
    <property type="entry name" value="rSAM"/>
</dbReference>
<dbReference type="Pfam" id="PF06969">
    <property type="entry name" value="HemN_C"/>
    <property type="match status" value="1"/>
</dbReference>
<dbReference type="Pfam" id="PF04055">
    <property type="entry name" value="Radical_SAM"/>
    <property type="match status" value="1"/>
</dbReference>
<dbReference type="Gene3D" id="3.80.30.20">
    <property type="entry name" value="tm_1862 like domain"/>
    <property type="match status" value="1"/>
</dbReference>
<dbReference type="EMBL" id="PCWA01000101">
    <property type="protein sequence ID" value="PIQ88495.1"/>
    <property type="molecule type" value="Genomic_DNA"/>
</dbReference>
<dbReference type="GO" id="GO:0003824">
    <property type="term" value="F:catalytic activity"/>
    <property type="evidence" value="ECO:0007669"/>
    <property type="project" value="InterPro"/>
</dbReference>
<dbReference type="PANTHER" id="PTHR13932">
    <property type="entry name" value="COPROPORPHYRINIGEN III OXIDASE"/>
    <property type="match status" value="1"/>
</dbReference>
<dbReference type="GO" id="GO:0051539">
    <property type="term" value="F:4 iron, 4 sulfur cluster binding"/>
    <property type="evidence" value="ECO:0007669"/>
    <property type="project" value="TreeGrafter"/>
</dbReference>
<dbReference type="Proteomes" id="UP000229641">
    <property type="component" value="Unassembled WGS sequence"/>
</dbReference>
<evidence type="ECO:0000313" key="2">
    <source>
        <dbReference type="EMBL" id="PIQ88495.1"/>
    </source>
</evidence>
<accession>A0A2H0LYC9</accession>
<sequence length="475" mass="54645">MIKPRWLSSSRAMLGEFEKLKNEGLIPLNGQFYPAVHYPGITMYPPINENELFKGYANPKNGLFSIYVHIPFCRRYCSFCHYPVKTGALASEQERDYYLNSLKEEIDIYIKRLGLGVIKASSVLFGGGTPTHLTLRQLNEFLRFFTSKVDLRHCRQFSYDVDPSTITGREGIERLKLMKSYGGDRITLGIQSLDDAVLKKMNRPHNRDEAIKAIKESKKAGFKLNLEFIYGFPGQSVESWVDTIKQAVELGVEEIQLYRIKIIPYGDHMSAMTGAYKVWPDSFTPIEQVILMKQLAILILNENGYQENLGRVFTKNKNDFSRYADEQCCRLYDQIGFGLTAFSSLRDRFALNTQDFKLYYSLINQGKLPINRGLIRDKDTQLRWALILPLKNREVYKPDFEKITGVSPNEIFSKKIQKLKDFGLLQEDDKTLALSTLGRFFADEVCQQFYYPKYLPFAQAEYAAGELNPYNCSGV</sequence>
<dbReference type="CDD" id="cd01335">
    <property type="entry name" value="Radical_SAM"/>
    <property type="match status" value="1"/>
</dbReference>
<reference evidence="2 3" key="1">
    <citation type="submission" date="2017-09" db="EMBL/GenBank/DDBJ databases">
        <title>Depth-based differentiation of microbial function through sediment-hosted aquifers and enrichment of novel symbionts in the deep terrestrial subsurface.</title>
        <authorList>
            <person name="Probst A.J."/>
            <person name="Ladd B."/>
            <person name="Jarett J.K."/>
            <person name="Geller-Mcgrath D.E."/>
            <person name="Sieber C.M."/>
            <person name="Emerson J.B."/>
            <person name="Anantharaman K."/>
            <person name="Thomas B.C."/>
            <person name="Malmstrom R."/>
            <person name="Stieglmeier M."/>
            <person name="Klingl A."/>
            <person name="Woyke T."/>
            <person name="Ryan C.M."/>
            <person name="Banfield J.F."/>
        </authorList>
    </citation>
    <scope>NUCLEOTIDE SEQUENCE [LARGE SCALE GENOMIC DNA]</scope>
    <source>
        <strain evidence="2">CG11_big_fil_rev_8_21_14_0_20_42_13</strain>
    </source>
</reference>
<dbReference type="InterPro" id="IPR006638">
    <property type="entry name" value="Elp3/MiaA/NifB-like_rSAM"/>
</dbReference>
<dbReference type="SUPFAM" id="SSF102114">
    <property type="entry name" value="Radical SAM enzymes"/>
    <property type="match status" value="1"/>
</dbReference>
<dbReference type="PANTHER" id="PTHR13932:SF5">
    <property type="entry name" value="RADICAL S-ADENOSYL METHIONINE DOMAIN-CONTAINING PROTEIN 1, MITOCHONDRIAL"/>
    <property type="match status" value="1"/>
</dbReference>
<name>A0A2H0LYC9_9BACT</name>
<dbReference type="SFLD" id="SFLDG01082">
    <property type="entry name" value="B12-binding_domain_containing"/>
    <property type="match status" value="1"/>
</dbReference>
<dbReference type="InterPro" id="IPR010723">
    <property type="entry name" value="HemN_C"/>
</dbReference>
<dbReference type="SFLD" id="SFLDS00029">
    <property type="entry name" value="Radical_SAM"/>
    <property type="match status" value="1"/>
</dbReference>
<comment type="caution">
    <text evidence="2">The sequence shown here is derived from an EMBL/GenBank/DDBJ whole genome shotgun (WGS) entry which is preliminary data.</text>
</comment>
<protein>
    <submittedName>
        <fullName evidence="2">Radical SAM protein</fullName>
    </submittedName>
</protein>
<proteinExistence type="predicted"/>
<gene>
    <name evidence="2" type="ORF">COV72_08085</name>
</gene>
<evidence type="ECO:0000313" key="3">
    <source>
        <dbReference type="Proteomes" id="UP000229641"/>
    </source>
</evidence>
<dbReference type="GO" id="GO:0006779">
    <property type="term" value="P:porphyrin-containing compound biosynthetic process"/>
    <property type="evidence" value="ECO:0007669"/>
    <property type="project" value="TreeGrafter"/>
</dbReference>
<feature type="domain" description="Radical SAM core" evidence="1">
    <location>
        <begin position="58"/>
        <end position="303"/>
    </location>
</feature>
<dbReference type="PROSITE" id="PS51918">
    <property type="entry name" value="RADICAL_SAM"/>
    <property type="match status" value="1"/>
</dbReference>
<dbReference type="SFLD" id="SFLDG01065">
    <property type="entry name" value="anaerobic_coproporphyrinogen-I"/>
    <property type="match status" value="1"/>
</dbReference>
<dbReference type="GO" id="GO:0005737">
    <property type="term" value="C:cytoplasm"/>
    <property type="evidence" value="ECO:0007669"/>
    <property type="project" value="TreeGrafter"/>
</dbReference>
<organism evidence="2 3">
    <name type="scientific">Candidatus Ghiorseimicrobium undicola</name>
    <dbReference type="NCBI Taxonomy" id="1974746"/>
    <lineage>
        <taxon>Bacteria</taxon>
        <taxon>Pseudomonadati</taxon>
        <taxon>Candidatus Omnitrophota</taxon>
        <taxon>Candidatus Ghiorseimicrobium</taxon>
    </lineage>
</organism>
<dbReference type="SMART" id="SM00729">
    <property type="entry name" value="Elp3"/>
    <property type="match status" value="1"/>
</dbReference>
<dbReference type="InterPro" id="IPR034505">
    <property type="entry name" value="Coproporphyrinogen-III_oxidase"/>
</dbReference>
<dbReference type="AlphaFoldDB" id="A0A2H0LYC9"/>
<dbReference type="InterPro" id="IPR023404">
    <property type="entry name" value="rSAM_horseshoe"/>
</dbReference>
<evidence type="ECO:0000259" key="1">
    <source>
        <dbReference type="PROSITE" id="PS51918"/>
    </source>
</evidence>
<dbReference type="InterPro" id="IPR058240">
    <property type="entry name" value="rSAM_sf"/>
</dbReference>